<evidence type="ECO:0000313" key="2">
    <source>
        <dbReference type="Proteomes" id="UP001054252"/>
    </source>
</evidence>
<keyword evidence="2" id="KW-1185">Reference proteome</keyword>
<accession>A0AAV5I4X4</accession>
<gene>
    <name evidence="1" type="ORF">SLEP1_g9440</name>
</gene>
<organism evidence="1 2">
    <name type="scientific">Rubroshorea leprosula</name>
    <dbReference type="NCBI Taxonomy" id="152421"/>
    <lineage>
        <taxon>Eukaryota</taxon>
        <taxon>Viridiplantae</taxon>
        <taxon>Streptophyta</taxon>
        <taxon>Embryophyta</taxon>
        <taxon>Tracheophyta</taxon>
        <taxon>Spermatophyta</taxon>
        <taxon>Magnoliopsida</taxon>
        <taxon>eudicotyledons</taxon>
        <taxon>Gunneridae</taxon>
        <taxon>Pentapetalae</taxon>
        <taxon>rosids</taxon>
        <taxon>malvids</taxon>
        <taxon>Malvales</taxon>
        <taxon>Dipterocarpaceae</taxon>
        <taxon>Rubroshorea</taxon>
    </lineage>
</organism>
<dbReference type="Proteomes" id="UP001054252">
    <property type="component" value="Unassembled WGS sequence"/>
</dbReference>
<sequence>MVQVDGGKTIGIKTAEDPLIVMHLDAGFIHSVPNILYATAANGGRETSPCCSPFNLIPLISSPGEQLMLLSFSSSSEVMLVGPKQHRINNLKPEF</sequence>
<proteinExistence type="predicted"/>
<name>A0AAV5I4X4_9ROSI</name>
<evidence type="ECO:0000313" key="1">
    <source>
        <dbReference type="EMBL" id="GKU96173.1"/>
    </source>
</evidence>
<dbReference type="AlphaFoldDB" id="A0AAV5I4X4"/>
<comment type="caution">
    <text evidence="1">The sequence shown here is derived from an EMBL/GenBank/DDBJ whole genome shotgun (WGS) entry which is preliminary data.</text>
</comment>
<dbReference type="EMBL" id="BPVZ01000009">
    <property type="protein sequence ID" value="GKU96173.1"/>
    <property type="molecule type" value="Genomic_DNA"/>
</dbReference>
<protein>
    <submittedName>
        <fullName evidence="1">Uncharacterized protein</fullName>
    </submittedName>
</protein>
<reference evidence="1 2" key="1">
    <citation type="journal article" date="2021" name="Commun. Biol.">
        <title>The genome of Shorea leprosula (Dipterocarpaceae) highlights the ecological relevance of drought in aseasonal tropical rainforests.</title>
        <authorList>
            <person name="Ng K.K.S."/>
            <person name="Kobayashi M.J."/>
            <person name="Fawcett J.A."/>
            <person name="Hatakeyama M."/>
            <person name="Paape T."/>
            <person name="Ng C.H."/>
            <person name="Ang C.C."/>
            <person name="Tnah L.H."/>
            <person name="Lee C.T."/>
            <person name="Nishiyama T."/>
            <person name="Sese J."/>
            <person name="O'Brien M.J."/>
            <person name="Copetti D."/>
            <person name="Mohd Noor M.I."/>
            <person name="Ong R.C."/>
            <person name="Putra M."/>
            <person name="Sireger I.Z."/>
            <person name="Indrioko S."/>
            <person name="Kosugi Y."/>
            <person name="Izuno A."/>
            <person name="Isagi Y."/>
            <person name="Lee S.L."/>
            <person name="Shimizu K.K."/>
        </authorList>
    </citation>
    <scope>NUCLEOTIDE SEQUENCE [LARGE SCALE GENOMIC DNA]</scope>
    <source>
        <strain evidence="1">214</strain>
    </source>
</reference>